<evidence type="ECO:0000259" key="5">
    <source>
        <dbReference type="PROSITE" id="PS51891"/>
    </source>
</evidence>
<keyword evidence="2" id="KW-0479">Metal-binding</keyword>
<evidence type="ECO:0000256" key="2">
    <source>
        <dbReference type="ARBA" id="ARBA00022723"/>
    </source>
</evidence>
<comment type="similarity">
    <text evidence="1">Belongs to the Gfa family.</text>
</comment>
<proteinExistence type="inferred from homology"/>
<organism evidence="6 7">
    <name type="scientific">Rhizodiscina lignyota</name>
    <dbReference type="NCBI Taxonomy" id="1504668"/>
    <lineage>
        <taxon>Eukaryota</taxon>
        <taxon>Fungi</taxon>
        <taxon>Dikarya</taxon>
        <taxon>Ascomycota</taxon>
        <taxon>Pezizomycotina</taxon>
        <taxon>Dothideomycetes</taxon>
        <taxon>Pleosporomycetidae</taxon>
        <taxon>Aulographales</taxon>
        <taxon>Rhizodiscinaceae</taxon>
        <taxon>Rhizodiscina</taxon>
    </lineage>
</organism>
<gene>
    <name evidence="6" type="ORF">NA57DRAFT_76452</name>
</gene>
<dbReference type="GO" id="GO:0016846">
    <property type="term" value="F:carbon-sulfur lyase activity"/>
    <property type="evidence" value="ECO:0007669"/>
    <property type="project" value="InterPro"/>
</dbReference>
<evidence type="ECO:0000256" key="4">
    <source>
        <dbReference type="ARBA" id="ARBA00023239"/>
    </source>
</evidence>
<reference evidence="6" key="1">
    <citation type="journal article" date="2020" name="Stud. Mycol.">
        <title>101 Dothideomycetes genomes: a test case for predicting lifestyles and emergence of pathogens.</title>
        <authorList>
            <person name="Haridas S."/>
            <person name="Albert R."/>
            <person name="Binder M."/>
            <person name="Bloem J."/>
            <person name="Labutti K."/>
            <person name="Salamov A."/>
            <person name="Andreopoulos B."/>
            <person name="Baker S."/>
            <person name="Barry K."/>
            <person name="Bills G."/>
            <person name="Bluhm B."/>
            <person name="Cannon C."/>
            <person name="Castanera R."/>
            <person name="Culley D."/>
            <person name="Daum C."/>
            <person name="Ezra D."/>
            <person name="Gonzalez J."/>
            <person name="Henrissat B."/>
            <person name="Kuo A."/>
            <person name="Liang C."/>
            <person name="Lipzen A."/>
            <person name="Lutzoni F."/>
            <person name="Magnuson J."/>
            <person name="Mondo S."/>
            <person name="Nolan M."/>
            <person name="Ohm R."/>
            <person name="Pangilinan J."/>
            <person name="Park H.-J."/>
            <person name="Ramirez L."/>
            <person name="Alfaro M."/>
            <person name="Sun H."/>
            <person name="Tritt A."/>
            <person name="Yoshinaga Y."/>
            <person name="Zwiers L.-H."/>
            <person name="Turgeon B."/>
            <person name="Goodwin S."/>
            <person name="Spatafora J."/>
            <person name="Crous P."/>
            <person name="Grigoriev I."/>
        </authorList>
    </citation>
    <scope>NUCLEOTIDE SEQUENCE</scope>
    <source>
        <strain evidence="6">CBS 133067</strain>
    </source>
</reference>
<dbReference type="Proteomes" id="UP000799772">
    <property type="component" value="Unassembled WGS sequence"/>
</dbReference>
<dbReference type="PANTHER" id="PTHR33337">
    <property type="entry name" value="GFA DOMAIN-CONTAINING PROTEIN"/>
    <property type="match status" value="1"/>
</dbReference>
<feature type="domain" description="CENP-V/GFA" evidence="5">
    <location>
        <begin position="12"/>
        <end position="130"/>
    </location>
</feature>
<dbReference type="SUPFAM" id="SSF51316">
    <property type="entry name" value="Mss4-like"/>
    <property type="match status" value="1"/>
</dbReference>
<keyword evidence="7" id="KW-1185">Reference proteome</keyword>
<protein>
    <recommendedName>
        <fullName evidence="5">CENP-V/GFA domain-containing protein</fullName>
    </recommendedName>
</protein>
<evidence type="ECO:0000313" key="6">
    <source>
        <dbReference type="EMBL" id="KAF2099223.1"/>
    </source>
</evidence>
<dbReference type="AlphaFoldDB" id="A0A9P4M6F9"/>
<accession>A0A9P4M6F9</accession>
<dbReference type="InterPro" id="IPR006913">
    <property type="entry name" value="CENP-V/GFA"/>
</dbReference>
<keyword evidence="3" id="KW-0862">Zinc</keyword>
<dbReference type="EMBL" id="ML978126">
    <property type="protein sequence ID" value="KAF2099223.1"/>
    <property type="molecule type" value="Genomic_DNA"/>
</dbReference>
<dbReference type="PANTHER" id="PTHR33337:SF40">
    <property type="entry name" value="CENP-V_GFA DOMAIN-CONTAINING PROTEIN-RELATED"/>
    <property type="match status" value="1"/>
</dbReference>
<evidence type="ECO:0000256" key="1">
    <source>
        <dbReference type="ARBA" id="ARBA00005495"/>
    </source>
</evidence>
<dbReference type="OrthoDB" id="406544at2759"/>
<dbReference type="PROSITE" id="PS51891">
    <property type="entry name" value="CENP_V_GFA"/>
    <property type="match status" value="1"/>
</dbReference>
<evidence type="ECO:0000313" key="7">
    <source>
        <dbReference type="Proteomes" id="UP000799772"/>
    </source>
</evidence>
<sequence>MSSKKSKVPSTKSSSCLCGAVQLSVTGNDKGAVVCHCSNCQRASGSAFLHNYRFTSADLKFTKGEELVREYEDKETKTGNTLYRHFCEKCGSPLYLKNSAFPGLVVLHCGTMEAEGPQPSMELFPENKYAWIGDVMGKPRL</sequence>
<keyword evidence="4" id="KW-0456">Lyase</keyword>
<dbReference type="InterPro" id="IPR011057">
    <property type="entry name" value="Mss4-like_sf"/>
</dbReference>
<dbReference type="Pfam" id="PF04828">
    <property type="entry name" value="GFA"/>
    <property type="match status" value="1"/>
</dbReference>
<comment type="caution">
    <text evidence="6">The sequence shown here is derived from an EMBL/GenBank/DDBJ whole genome shotgun (WGS) entry which is preliminary data.</text>
</comment>
<dbReference type="Gene3D" id="3.90.1590.10">
    <property type="entry name" value="glutathione-dependent formaldehyde- activating enzyme (gfa)"/>
    <property type="match status" value="1"/>
</dbReference>
<evidence type="ECO:0000256" key="3">
    <source>
        <dbReference type="ARBA" id="ARBA00022833"/>
    </source>
</evidence>
<name>A0A9P4M6F9_9PEZI</name>
<dbReference type="GO" id="GO:0046872">
    <property type="term" value="F:metal ion binding"/>
    <property type="evidence" value="ECO:0007669"/>
    <property type="project" value="UniProtKB-KW"/>
</dbReference>